<organism evidence="1 2">
    <name type="scientific">Portunus trituberculatus</name>
    <name type="common">Swimming crab</name>
    <name type="synonym">Neptunus trituberculatus</name>
    <dbReference type="NCBI Taxonomy" id="210409"/>
    <lineage>
        <taxon>Eukaryota</taxon>
        <taxon>Metazoa</taxon>
        <taxon>Ecdysozoa</taxon>
        <taxon>Arthropoda</taxon>
        <taxon>Crustacea</taxon>
        <taxon>Multicrustacea</taxon>
        <taxon>Malacostraca</taxon>
        <taxon>Eumalacostraca</taxon>
        <taxon>Eucarida</taxon>
        <taxon>Decapoda</taxon>
        <taxon>Pleocyemata</taxon>
        <taxon>Brachyura</taxon>
        <taxon>Eubrachyura</taxon>
        <taxon>Portunoidea</taxon>
        <taxon>Portunidae</taxon>
        <taxon>Portuninae</taxon>
        <taxon>Portunus</taxon>
    </lineage>
</organism>
<dbReference type="EMBL" id="VSRR010000610">
    <property type="protein sequence ID" value="MPC17660.1"/>
    <property type="molecule type" value="Genomic_DNA"/>
</dbReference>
<sequence length="68" mass="7683">MSHNSLRDAIIWYMSFLCLPRPSLEPPLAPGLTLWPSPPGCQRCLYGSLLMQFVINLSRLLIMGCYSL</sequence>
<accession>A0A5B7D8L3</accession>
<gene>
    <name evidence="1" type="ORF">E2C01_010524</name>
</gene>
<keyword evidence="2" id="KW-1185">Reference proteome</keyword>
<protein>
    <submittedName>
        <fullName evidence="1">Uncharacterized protein</fullName>
    </submittedName>
</protein>
<dbReference type="Proteomes" id="UP000324222">
    <property type="component" value="Unassembled WGS sequence"/>
</dbReference>
<comment type="caution">
    <text evidence="1">The sequence shown here is derived from an EMBL/GenBank/DDBJ whole genome shotgun (WGS) entry which is preliminary data.</text>
</comment>
<dbReference type="AlphaFoldDB" id="A0A5B7D8L3"/>
<evidence type="ECO:0000313" key="1">
    <source>
        <dbReference type="EMBL" id="MPC17660.1"/>
    </source>
</evidence>
<name>A0A5B7D8L3_PORTR</name>
<proteinExistence type="predicted"/>
<evidence type="ECO:0000313" key="2">
    <source>
        <dbReference type="Proteomes" id="UP000324222"/>
    </source>
</evidence>
<reference evidence="1 2" key="1">
    <citation type="submission" date="2019-05" db="EMBL/GenBank/DDBJ databases">
        <title>Another draft genome of Portunus trituberculatus and its Hox gene families provides insights of decapod evolution.</title>
        <authorList>
            <person name="Jeong J.-H."/>
            <person name="Song I."/>
            <person name="Kim S."/>
            <person name="Choi T."/>
            <person name="Kim D."/>
            <person name="Ryu S."/>
            <person name="Kim W."/>
        </authorList>
    </citation>
    <scope>NUCLEOTIDE SEQUENCE [LARGE SCALE GENOMIC DNA]</scope>
    <source>
        <tissue evidence="1">Muscle</tissue>
    </source>
</reference>